<feature type="compositionally biased region" description="Polar residues" evidence="12">
    <location>
        <begin position="49"/>
        <end position="60"/>
    </location>
</feature>
<comment type="similarity">
    <text evidence="3">Belongs to the phosphoglycerate kinase family.</text>
</comment>
<evidence type="ECO:0000256" key="3">
    <source>
        <dbReference type="ARBA" id="ARBA00008982"/>
    </source>
</evidence>
<feature type="region of interest" description="Disordered" evidence="12">
    <location>
        <begin position="1"/>
        <end position="79"/>
    </location>
</feature>
<dbReference type="Gene3D" id="3.40.50.1260">
    <property type="entry name" value="Phosphoglycerate kinase, N-terminal domain"/>
    <property type="match status" value="2"/>
</dbReference>
<evidence type="ECO:0000256" key="4">
    <source>
        <dbReference type="ARBA" id="ARBA00011245"/>
    </source>
</evidence>
<dbReference type="InterPro" id="IPR015824">
    <property type="entry name" value="Phosphoglycerate_kinase_N"/>
</dbReference>
<organism evidence="13">
    <name type="scientific">freshwater metagenome</name>
    <dbReference type="NCBI Taxonomy" id="449393"/>
    <lineage>
        <taxon>unclassified sequences</taxon>
        <taxon>metagenomes</taxon>
        <taxon>ecological metagenomes</taxon>
    </lineage>
</organism>
<dbReference type="EC" id="2.7.2.3" evidence="5"/>
<dbReference type="InterPro" id="IPR036043">
    <property type="entry name" value="Phosphoglycerate_kinase_sf"/>
</dbReference>
<dbReference type="GO" id="GO:0005829">
    <property type="term" value="C:cytosol"/>
    <property type="evidence" value="ECO:0007669"/>
    <property type="project" value="TreeGrafter"/>
</dbReference>
<dbReference type="GO" id="GO:0043531">
    <property type="term" value="F:ADP binding"/>
    <property type="evidence" value="ECO:0007669"/>
    <property type="project" value="TreeGrafter"/>
</dbReference>
<evidence type="ECO:0000256" key="10">
    <source>
        <dbReference type="ARBA" id="ARBA00022840"/>
    </source>
</evidence>
<evidence type="ECO:0000256" key="7">
    <source>
        <dbReference type="ARBA" id="ARBA00022679"/>
    </source>
</evidence>
<keyword evidence="9" id="KW-0418">Kinase</keyword>
<comment type="pathway">
    <text evidence="2">Carbohydrate degradation; glycolysis; pyruvate from D-glyceraldehyde 3-phosphate: step 2/5.</text>
</comment>
<evidence type="ECO:0000256" key="9">
    <source>
        <dbReference type="ARBA" id="ARBA00022777"/>
    </source>
</evidence>
<keyword evidence="10" id="KW-0067">ATP-binding</keyword>
<dbReference type="InterPro" id="IPR001576">
    <property type="entry name" value="Phosphoglycerate_kinase"/>
</dbReference>
<evidence type="ECO:0000313" key="13">
    <source>
        <dbReference type="EMBL" id="CAB4816728.1"/>
    </source>
</evidence>
<dbReference type="Pfam" id="PF00162">
    <property type="entry name" value="PGK"/>
    <property type="match status" value="1"/>
</dbReference>
<keyword evidence="7" id="KW-0808">Transferase</keyword>
<dbReference type="PANTHER" id="PTHR11406:SF23">
    <property type="entry name" value="PHOSPHOGLYCERATE KINASE 1, CHLOROPLASTIC-RELATED"/>
    <property type="match status" value="1"/>
</dbReference>
<reference evidence="13" key="1">
    <citation type="submission" date="2020-05" db="EMBL/GenBank/DDBJ databases">
        <authorList>
            <person name="Chiriac C."/>
            <person name="Salcher M."/>
            <person name="Ghai R."/>
            <person name="Kavagutti S V."/>
        </authorList>
    </citation>
    <scope>NUCLEOTIDE SEQUENCE</scope>
</reference>
<dbReference type="AlphaFoldDB" id="A0A6J6ZC71"/>
<dbReference type="SUPFAM" id="SSF53748">
    <property type="entry name" value="Phosphoglycerate kinase"/>
    <property type="match status" value="1"/>
</dbReference>
<dbReference type="InterPro" id="IPR015911">
    <property type="entry name" value="Phosphoglycerate_kinase_CS"/>
</dbReference>
<evidence type="ECO:0000256" key="1">
    <source>
        <dbReference type="ARBA" id="ARBA00000642"/>
    </source>
</evidence>
<dbReference type="GO" id="GO:0006096">
    <property type="term" value="P:glycolytic process"/>
    <property type="evidence" value="ECO:0007669"/>
    <property type="project" value="UniProtKB-KW"/>
</dbReference>
<dbReference type="GO" id="GO:0004618">
    <property type="term" value="F:phosphoglycerate kinase activity"/>
    <property type="evidence" value="ECO:0007669"/>
    <property type="project" value="UniProtKB-EC"/>
</dbReference>
<dbReference type="PRINTS" id="PR00477">
    <property type="entry name" value="PHGLYCKINASE"/>
</dbReference>
<dbReference type="GO" id="GO:0005524">
    <property type="term" value="F:ATP binding"/>
    <property type="evidence" value="ECO:0007669"/>
    <property type="project" value="UniProtKB-KW"/>
</dbReference>
<dbReference type="PANTHER" id="PTHR11406">
    <property type="entry name" value="PHOSPHOGLYCERATE KINASE"/>
    <property type="match status" value="1"/>
</dbReference>
<evidence type="ECO:0000256" key="12">
    <source>
        <dbReference type="SAM" id="MobiDB-lite"/>
    </source>
</evidence>
<comment type="catalytic activity">
    <reaction evidence="1">
        <text>(2R)-3-phosphoglycerate + ATP = (2R)-3-phospho-glyceroyl phosphate + ADP</text>
        <dbReference type="Rhea" id="RHEA:14801"/>
        <dbReference type="ChEBI" id="CHEBI:30616"/>
        <dbReference type="ChEBI" id="CHEBI:57604"/>
        <dbReference type="ChEBI" id="CHEBI:58272"/>
        <dbReference type="ChEBI" id="CHEBI:456216"/>
        <dbReference type="EC" id="2.7.2.3"/>
    </reaction>
</comment>
<evidence type="ECO:0000256" key="8">
    <source>
        <dbReference type="ARBA" id="ARBA00022741"/>
    </source>
</evidence>
<evidence type="ECO:0000256" key="6">
    <source>
        <dbReference type="ARBA" id="ARBA00022490"/>
    </source>
</evidence>
<keyword evidence="6" id="KW-0963">Cytoplasm</keyword>
<dbReference type="PROSITE" id="PS00111">
    <property type="entry name" value="PGLYCERATE_KINASE"/>
    <property type="match status" value="1"/>
</dbReference>
<dbReference type="GO" id="GO:0006094">
    <property type="term" value="P:gluconeogenesis"/>
    <property type="evidence" value="ECO:0007669"/>
    <property type="project" value="TreeGrafter"/>
</dbReference>
<proteinExistence type="inferred from homology"/>
<evidence type="ECO:0000256" key="5">
    <source>
        <dbReference type="ARBA" id="ARBA00013061"/>
    </source>
</evidence>
<accession>A0A6J6ZC71</accession>
<feature type="compositionally biased region" description="Low complexity" evidence="12">
    <location>
        <begin position="61"/>
        <end position="79"/>
    </location>
</feature>
<keyword evidence="11" id="KW-0324">Glycolysis</keyword>
<gene>
    <name evidence="13" type="ORF">UFOPK3004_01599</name>
</gene>
<dbReference type="HAMAP" id="MF_00145">
    <property type="entry name" value="Phosphoglyc_kinase"/>
    <property type="match status" value="1"/>
</dbReference>
<comment type="subunit">
    <text evidence="4">Monomer.</text>
</comment>
<evidence type="ECO:0000256" key="11">
    <source>
        <dbReference type="ARBA" id="ARBA00023152"/>
    </source>
</evidence>
<dbReference type="FunFam" id="3.40.50.1260:FF:000006">
    <property type="entry name" value="Phosphoglycerate kinase"/>
    <property type="match status" value="1"/>
</dbReference>
<name>A0A6J6ZC71_9ZZZZ</name>
<dbReference type="FunFam" id="3.40.50.1260:FF:000031">
    <property type="entry name" value="Phosphoglycerate kinase 1"/>
    <property type="match status" value="1"/>
</dbReference>
<protein>
    <recommendedName>
        <fullName evidence="5">phosphoglycerate kinase</fullName>
        <ecNumber evidence="5">2.7.2.3</ecNumber>
    </recommendedName>
</protein>
<keyword evidence="8" id="KW-0547">Nucleotide-binding</keyword>
<dbReference type="EMBL" id="CAFAAL010000189">
    <property type="protein sequence ID" value="CAB4816728.1"/>
    <property type="molecule type" value="Genomic_DNA"/>
</dbReference>
<evidence type="ECO:0000256" key="2">
    <source>
        <dbReference type="ARBA" id="ARBA00004838"/>
    </source>
</evidence>
<sequence length="513" mass="53834">MNLGAPKMAPSRPANRPQVKPGVPLPPKGATQASGASIGGPSRPANRQAKPSSKLSTTTEVPRPAVRFVPRPRPEGIGPRRIATSFESATGKRTIRELDARGQRVFLRVDFNVPLSDGKVVDDSRIRASIPTIKALLEDGASIVLASHLGRPDGKVVDGLRLRPAAERLAHHLKMMVPTTGDALGVGTDDAVNRLRPGELLLLENVRFHSGEEKNDPAFAARLASYGDVFVNDAFGTAHRAHASTVGVAGILPSYVGLLMESEVEALSNLLDKPARPFAAIVGGGKVSGKVAVLEALIKKVDLLILGGGVANTFLVASGRSVGKSLYESKMVEHARRILKLAAERGVKVLLPVDGVVAKEVTRGTEFKVVSTEKLPASWHMVDLGPDSINAVRDALGPVKTILWNGPLGVFEIPAFGTATRELAKLAAEKAEAGATVVVGGGDSIAALQQLNLAGKMTHLSTGGGASLEFLEGRELPGLAVIPTSGSPYETLPIAWHEPEAEKKAKAPAKKSS</sequence>